<dbReference type="GO" id="GO:0016787">
    <property type="term" value="F:hydrolase activity"/>
    <property type="evidence" value="ECO:0007669"/>
    <property type="project" value="UniProtKB-KW"/>
</dbReference>
<evidence type="ECO:0000256" key="1">
    <source>
        <dbReference type="SAM" id="SignalP"/>
    </source>
</evidence>
<evidence type="ECO:0000259" key="2">
    <source>
        <dbReference type="Pfam" id="PF12697"/>
    </source>
</evidence>
<reference evidence="3 4" key="2">
    <citation type="submission" date="2019-09" db="EMBL/GenBank/DDBJ databases">
        <authorList>
            <person name="Jin C."/>
        </authorList>
    </citation>
    <scope>NUCLEOTIDE SEQUENCE [LARGE SCALE GENOMIC DNA]</scope>
    <source>
        <strain evidence="3 4">BN130099</strain>
    </source>
</reference>
<dbReference type="Proteomes" id="UP000325003">
    <property type="component" value="Unassembled WGS sequence"/>
</dbReference>
<comment type="caution">
    <text evidence="3">The sequence shown here is derived from an EMBL/GenBank/DDBJ whole genome shotgun (WGS) entry which is preliminary data.</text>
</comment>
<feature type="signal peptide" evidence="1">
    <location>
        <begin position="1"/>
        <end position="24"/>
    </location>
</feature>
<reference evidence="3 4" key="1">
    <citation type="submission" date="2019-09" db="EMBL/GenBank/DDBJ databases">
        <title>Nocardioides panacisoli sp. nov., isolated from the soil of a ginseng field.</title>
        <authorList>
            <person name="Cho C."/>
        </authorList>
    </citation>
    <scope>NUCLEOTIDE SEQUENCE [LARGE SCALE GENOMIC DNA]</scope>
    <source>
        <strain evidence="3 4">BN130099</strain>
    </source>
</reference>
<dbReference type="RefSeq" id="WP_149727399.1">
    <property type="nucleotide sequence ID" value="NZ_VUJV01000001.1"/>
</dbReference>
<accession>A0A5B1LPG7</accession>
<dbReference type="InterPro" id="IPR000073">
    <property type="entry name" value="AB_hydrolase_1"/>
</dbReference>
<evidence type="ECO:0000313" key="4">
    <source>
        <dbReference type="Proteomes" id="UP000325003"/>
    </source>
</evidence>
<dbReference type="PANTHER" id="PTHR37574:SF1">
    <property type="entry name" value="LIPASE B"/>
    <property type="match status" value="1"/>
</dbReference>
<dbReference type="EMBL" id="VUJV01000001">
    <property type="protein sequence ID" value="KAA1421938.1"/>
    <property type="molecule type" value="Genomic_DNA"/>
</dbReference>
<protein>
    <submittedName>
        <fullName evidence="3">Alpha/beta fold hydrolase</fullName>
    </submittedName>
</protein>
<dbReference type="SUPFAM" id="SSF53474">
    <property type="entry name" value="alpha/beta-Hydrolases"/>
    <property type="match status" value="1"/>
</dbReference>
<dbReference type="Gene3D" id="3.40.50.1820">
    <property type="entry name" value="alpha/beta hydrolase"/>
    <property type="match status" value="1"/>
</dbReference>
<keyword evidence="4" id="KW-1185">Reference proteome</keyword>
<keyword evidence="3" id="KW-0378">Hydrolase</keyword>
<organism evidence="3 4">
    <name type="scientific">Nocardioides humilatus</name>
    <dbReference type="NCBI Taxonomy" id="2607660"/>
    <lineage>
        <taxon>Bacteria</taxon>
        <taxon>Bacillati</taxon>
        <taxon>Actinomycetota</taxon>
        <taxon>Actinomycetes</taxon>
        <taxon>Propionibacteriales</taxon>
        <taxon>Nocardioidaceae</taxon>
        <taxon>Nocardioides</taxon>
    </lineage>
</organism>
<sequence length="321" mass="34942">MLRRFRMLAVVPLVLALLSGGSGADATEDRAAAPGPKLRTDRAALAAAFACTDNIGTSHRRAVLLVHGTGAVPDENFAWNYYDKLRQQGHPYCTITIPDRGMGDLQVNVEYVVFAIRQAYRLSGREIAVIGHSQGAFLPSYALRMWPDLAGKVEDFISYAGAITYGTDQGALLCSLPCAEAFSQFTPGSNLLTELAKHPLPKGVSYTSFFTQYDEIVTPQPKASTIVGPGARNYLLQDLCPLDLAEHLLIIAEKPFFQLAFDALHHRGPGRLARVGKVACGFDPQVIRAVPALPTFGLGILTDYPADIATEEPPLRGYWRR</sequence>
<dbReference type="PANTHER" id="PTHR37574">
    <property type="entry name" value="LIPASE B"/>
    <property type="match status" value="1"/>
</dbReference>
<keyword evidence="1" id="KW-0732">Signal</keyword>
<dbReference type="InterPro" id="IPR053228">
    <property type="entry name" value="Stereospecific_Lipase"/>
</dbReference>
<dbReference type="AlphaFoldDB" id="A0A5B1LPG7"/>
<name>A0A5B1LPG7_9ACTN</name>
<proteinExistence type="predicted"/>
<gene>
    <name evidence="3" type="ORF">F0U44_06655</name>
</gene>
<feature type="chain" id="PRO_5038989989" evidence="1">
    <location>
        <begin position="25"/>
        <end position="321"/>
    </location>
</feature>
<dbReference type="Pfam" id="PF12697">
    <property type="entry name" value="Abhydrolase_6"/>
    <property type="match status" value="1"/>
</dbReference>
<evidence type="ECO:0000313" key="3">
    <source>
        <dbReference type="EMBL" id="KAA1421938.1"/>
    </source>
</evidence>
<dbReference type="InterPro" id="IPR029058">
    <property type="entry name" value="AB_hydrolase_fold"/>
</dbReference>
<feature type="domain" description="AB hydrolase-1" evidence="2">
    <location>
        <begin position="63"/>
        <end position="185"/>
    </location>
</feature>